<evidence type="ECO:0000313" key="4">
    <source>
        <dbReference type="Proteomes" id="UP000224854"/>
    </source>
</evidence>
<dbReference type="Proteomes" id="UP000224854">
    <property type="component" value="Unassembled WGS sequence"/>
</dbReference>
<protein>
    <submittedName>
        <fullName evidence="3">Uncharacterized protein</fullName>
    </submittedName>
</protein>
<keyword evidence="2" id="KW-0732">Signal</keyword>
<accession>A0A2C5YUZ4</accession>
<evidence type="ECO:0000313" key="3">
    <source>
        <dbReference type="EMBL" id="PHH71350.1"/>
    </source>
</evidence>
<keyword evidence="4" id="KW-1185">Reference proteome</keyword>
<dbReference type="AlphaFoldDB" id="A0A2C5YUZ4"/>
<organism evidence="3 4">
    <name type="scientific">Ophiocordyceps australis</name>
    <dbReference type="NCBI Taxonomy" id="1399860"/>
    <lineage>
        <taxon>Eukaryota</taxon>
        <taxon>Fungi</taxon>
        <taxon>Dikarya</taxon>
        <taxon>Ascomycota</taxon>
        <taxon>Pezizomycotina</taxon>
        <taxon>Sordariomycetes</taxon>
        <taxon>Hypocreomycetidae</taxon>
        <taxon>Hypocreales</taxon>
        <taxon>Ophiocordycipitaceae</taxon>
        <taxon>Ophiocordyceps</taxon>
    </lineage>
</organism>
<evidence type="ECO:0000256" key="1">
    <source>
        <dbReference type="SAM" id="MobiDB-lite"/>
    </source>
</evidence>
<feature type="region of interest" description="Disordered" evidence="1">
    <location>
        <begin position="107"/>
        <end position="128"/>
    </location>
</feature>
<sequence length="128" mass="13567">MRLSLLAVATTAAVTAAQRPMDTSICDYYTTALLKDNTADNQEKLLTLLVNTVVIGNYTMPNTGVKVPGILAPGQVDGEMVNLLPYFDGSLKSTNKGHGHGEAVNFLDGGGAEPLKKNMPANDMSSRQ</sequence>
<name>A0A2C5YUZ4_9HYPO</name>
<proteinExistence type="predicted"/>
<feature type="chain" id="PRO_5013174642" evidence="2">
    <location>
        <begin position="18"/>
        <end position="128"/>
    </location>
</feature>
<reference evidence="3 4" key="1">
    <citation type="submission" date="2017-06" db="EMBL/GenBank/DDBJ databases">
        <title>Ant-infecting Ophiocordyceps genomes reveal a high diversity of potential behavioral manipulation genes and a possible major role for enterotoxins.</title>
        <authorList>
            <person name="De Bekker C."/>
            <person name="Evans H.C."/>
            <person name="Brachmann A."/>
            <person name="Hughes D.P."/>
        </authorList>
    </citation>
    <scope>NUCLEOTIDE SEQUENCE [LARGE SCALE GENOMIC DNA]</scope>
    <source>
        <strain evidence="3 4">1348a</strain>
    </source>
</reference>
<dbReference type="OrthoDB" id="4924265at2759"/>
<comment type="caution">
    <text evidence="3">The sequence shown here is derived from an EMBL/GenBank/DDBJ whole genome shotgun (WGS) entry which is preliminary data.</text>
</comment>
<gene>
    <name evidence="3" type="ORF">CDD82_6556</name>
</gene>
<dbReference type="EMBL" id="NJEU01000689">
    <property type="protein sequence ID" value="PHH71350.1"/>
    <property type="molecule type" value="Genomic_DNA"/>
</dbReference>
<feature type="signal peptide" evidence="2">
    <location>
        <begin position="1"/>
        <end position="17"/>
    </location>
</feature>
<evidence type="ECO:0000256" key="2">
    <source>
        <dbReference type="SAM" id="SignalP"/>
    </source>
</evidence>